<feature type="domain" description="SnoaL-like" evidence="1">
    <location>
        <begin position="8"/>
        <end position="112"/>
    </location>
</feature>
<dbReference type="Proteomes" id="UP001596030">
    <property type="component" value="Unassembled WGS sequence"/>
</dbReference>
<dbReference type="InterPro" id="IPR032710">
    <property type="entry name" value="NTF2-like_dom_sf"/>
</dbReference>
<protein>
    <submittedName>
        <fullName evidence="2">Nuclear transport factor 2 family protein</fullName>
    </submittedName>
</protein>
<dbReference type="EMBL" id="JBHSEU010000009">
    <property type="protein sequence ID" value="MFC4538005.1"/>
    <property type="molecule type" value="Genomic_DNA"/>
</dbReference>
<dbReference type="RefSeq" id="WP_246976113.1">
    <property type="nucleotide sequence ID" value="NZ_JAKGAN010000010.1"/>
</dbReference>
<dbReference type="Pfam" id="PF12680">
    <property type="entry name" value="SnoaL_2"/>
    <property type="match status" value="1"/>
</dbReference>
<evidence type="ECO:0000259" key="1">
    <source>
        <dbReference type="Pfam" id="PF12680"/>
    </source>
</evidence>
<proteinExistence type="predicted"/>
<comment type="caution">
    <text evidence="2">The sequence shown here is derived from an EMBL/GenBank/DDBJ whole genome shotgun (WGS) entry which is preliminary data.</text>
</comment>
<dbReference type="Gene3D" id="3.10.450.50">
    <property type="match status" value="1"/>
</dbReference>
<keyword evidence="3" id="KW-1185">Reference proteome</keyword>
<accession>A0ABV9CZ39</accession>
<reference evidence="3" key="1">
    <citation type="journal article" date="2019" name="Int. J. Syst. Evol. Microbiol.">
        <title>The Global Catalogue of Microorganisms (GCM) 10K type strain sequencing project: providing services to taxonomists for standard genome sequencing and annotation.</title>
        <authorList>
            <consortium name="The Broad Institute Genomics Platform"/>
            <consortium name="The Broad Institute Genome Sequencing Center for Infectious Disease"/>
            <person name="Wu L."/>
            <person name="Ma J."/>
        </authorList>
    </citation>
    <scope>NUCLEOTIDE SEQUENCE [LARGE SCALE GENOMIC DNA]</scope>
    <source>
        <strain evidence="3">CGMCC 1.12121</strain>
    </source>
</reference>
<dbReference type="InterPro" id="IPR037401">
    <property type="entry name" value="SnoaL-like"/>
</dbReference>
<organism evidence="2 3">
    <name type="scientific">Chromohalobacter sarecensis</name>
    <dbReference type="NCBI Taxonomy" id="245294"/>
    <lineage>
        <taxon>Bacteria</taxon>
        <taxon>Pseudomonadati</taxon>
        <taxon>Pseudomonadota</taxon>
        <taxon>Gammaproteobacteria</taxon>
        <taxon>Oceanospirillales</taxon>
        <taxon>Halomonadaceae</taxon>
        <taxon>Chromohalobacter</taxon>
    </lineage>
</organism>
<evidence type="ECO:0000313" key="2">
    <source>
        <dbReference type="EMBL" id="MFC4538005.1"/>
    </source>
</evidence>
<sequence length="148" mass="17156">MHQDPALEAFCHAFKNLDKTCTKGLENLYTDDVSLTDPLHHIEGRNALMGYYIEMLDNVTECHFATHHYQREGDEACVDWVMSLSHPRLADGRRIEVAGCSRLTFRGERVCRQRDYFDAGAMLYEHLPVLGTLIRWLKRRTRPTPPSH</sequence>
<dbReference type="SUPFAM" id="SSF54427">
    <property type="entry name" value="NTF2-like"/>
    <property type="match status" value="1"/>
</dbReference>
<name>A0ABV9CZ39_9GAMM</name>
<evidence type="ECO:0000313" key="3">
    <source>
        <dbReference type="Proteomes" id="UP001596030"/>
    </source>
</evidence>
<gene>
    <name evidence="2" type="ORF">ACFO0U_04305</name>
</gene>